<dbReference type="Pfam" id="PF03466">
    <property type="entry name" value="LysR_substrate"/>
    <property type="match status" value="1"/>
</dbReference>
<dbReference type="Pfam" id="PF00126">
    <property type="entry name" value="HTH_1"/>
    <property type="match status" value="1"/>
</dbReference>
<feature type="domain" description="HTH lysR-type" evidence="5">
    <location>
        <begin position="5"/>
        <end position="62"/>
    </location>
</feature>
<evidence type="ECO:0000256" key="2">
    <source>
        <dbReference type="ARBA" id="ARBA00023015"/>
    </source>
</evidence>
<dbReference type="Gene3D" id="1.10.10.10">
    <property type="entry name" value="Winged helix-like DNA-binding domain superfamily/Winged helix DNA-binding domain"/>
    <property type="match status" value="1"/>
</dbReference>
<dbReference type="InterPro" id="IPR036388">
    <property type="entry name" value="WH-like_DNA-bd_sf"/>
</dbReference>
<comment type="caution">
    <text evidence="6">The sequence shown here is derived from an EMBL/GenBank/DDBJ whole genome shotgun (WGS) entry which is preliminary data.</text>
</comment>
<evidence type="ECO:0000313" key="7">
    <source>
        <dbReference type="Proteomes" id="UP001569151"/>
    </source>
</evidence>
<accession>A0ABV4MDW6</accession>
<dbReference type="SUPFAM" id="SSF46785">
    <property type="entry name" value="Winged helix' DNA-binding domain"/>
    <property type="match status" value="1"/>
</dbReference>
<gene>
    <name evidence="6" type="ORF">ACED39_03130</name>
</gene>
<evidence type="ECO:0000256" key="4">
    <source>
        <dbReference type="ARBA" id="ARBA00023163"/>
    </source>
</evidence>
<dbReference type="RefSeq" id="WP_371717456.1">
    <property type="nucleotide sequence ID" value="NZ_JBGOOF010000002.1"/>
</dbReference>
<dbReference type="PANTHER" id="PTHR30537:SF5">
    <property type="entry name" value="HTH-TYPE TRANSCRIPTIONAL ACTIVATOR TTDR-RELATED"/>
    <property type="match status" value="1"/>
</dbReference>
<reference evidence="6 7" key="1">
    <citation type="submission" date="2024-06" db="EMBL/GenBank/DDBJ databases">
        <authorList>
            <person name="Steensen K."/>
            <person name="Seneca J."/>
            <person name="Bartlau N."/>
            <person name="Yu A.X."/>
            <person name="Polz M.F."/>
        </authorList>
    </citation>
    <scope>NUCLEOTIDE SEQUENCE [LARGE SCALE GENOMIC DNA]</scope>
    <source>
        <strain evidence="6 7">1F146</strain>
    </source>
</reference>
<keyword evidence="3" id="KW-0238">DNA-binding</keyword>
<dbReference type="PANTHER" id="PTHR30537">
    <property type="entry name" value="HTH-TYPE TRANSCRIPTIONAL REGULATOR"/>
    <property type="match status" value="1"/>
</dbReference>
<evidence type="ECO:0000259" key="5">
    <source>
        <dbReference type="PROSITE" id="PS50931"/>
    </source>
</evidence>
<proteinExistence type="inferred from homology"/>
<evidence type="ECO:0000256" key="1">
    <source>
        <dbReference type="ARBA" id="ARBA00009437"/>
    </source>
</evidence>
<dbReference type="EMBL" id="JBGOOS010000002">
    <property type="protein sequence ID" value="MEZ8207765.1"/>
    <property type="molecule type" value="Genomic_DNA"/>
</dbReference>
<dbReference type="CDD" id="cd08422">
    <property type="entry name" value="PBP2_CrgA_like"/>
    <property type="match status" value="1"/>
</dbReference>
<dbReference type="SUPFAM" id="SSF53850">
    <property type="entry name" value="Periplasmic binding protein-like II"/>
    <property type="match status" value="1"/>
</dbReference>
<dbReference type="Gene3D" id="3.40.190.290">
    <property type="match status" value="1"/>
</dbReference>
<dbReference type="InterPro" id="IPR058163">
    <property type="entry name" value="LysR-type_TF_proteobact-type"/>
</dbReference>
<dbReference type="PROSITE" id="PS50931">
    <property type="entry name" value="HTH_LYSR"/>
    <property type="match status" value="1"/>
</dbReference>
<keyword evidence="4" id="KW-0804">Transcription</keyword>
<dbReference type="InterPro" id="IPR036390">
    <property type="entry name" value="WH_DNA-bd_sf"/>
</dbReference>
<keyword evidence="2" id="KW-0805">Transcription regulation</keyword>
<evidence type="ECO:0000313" key="6">
    <source>
        <dbReference type="EMBL" id="MEZ8207765.1"/>
    </source>
</evidence>
<evidence type="ECO:0000256" key="3">
    <source>
        <dbReference type="ARBA" id="ARBA00023125"/>
    </source>
</evidence>
<comment type="similarity">
    <text evidence="1">Belongs to the LysR transcriptional regulatory family.</text>
</comment>
<protein>
    <submittedName>
        <fullName evidence="6">LysR family transcriptional regulator</fullName>
    </submittedName>
</protein>
<sequence>MLNNVNLADIRSFVLIAKLGNFTKAAEALDVSRSHVSRQISHLEKQMKVTLLIRTTRSLKLTEAGKSFYLQCERALADIDQAVLAAVDDVEKVQGEIRVNCVGGYLGEELIAQITCDFMSLYPDTQVSLDFSSHRVDLLEEDFDIAFRMGSLEDSGFIARKLMTIKMSTLASPKYLTVHGKLAHPKELAHHQCLTGSVKRWGFSHRTTKARTELAIQGHLRCKNGRVLVKGAINHQGIIRVPSLYCQEEIEAGKLIEVFDEWTIPSVDFSAIYHRDRYQPKRLRVFIDFVKQQFDTLSV</sequence>
<organism evidence="6 7">
    <name type="scientific">Vibrio bivalvicida</name>
    <dbReference type="NCBI Taxonomy" id="1276888"/>
    <lineage>
        <taxon>Bacteria</taxon>
        <taxon>Pseudomonadati</taxon>
        <taxon>Pseudomonadota</taxon>
        <taxon>Gammaproteobacteria</taxon>
        <taxon>Vibrionales</taxon>
        <taxon>Vibrionaceae</taxon>
        <taxon>Vibrio</taxon>
        <taxon>Vibrio oreintalis group</taxon>
    </lineage>
</organism>
<dbReference type="InterPro" id="IPR000847">
    <property type="entry name" value="LysR_HTH_N"/>
</dbReference>
<dbReference type="InterPro" id="IPR005119">
    <property type="entry name" value="LysR_subst-bd"/>
</dbReference>
<dbReference type="Proteomes" id="UP001569151">
    <property type="component" value="Unassembled WGS sequence"/>
</dbReference>
<name>A0ABV4MDW6_9VIBR</name>
<keyword evidence="7" id="KW-1185">Reference proteome</keyword>